<proteinExistence type="inferred from homology"/>
<evidence type="ECO:0000313" key="7">
    <source>
        <dbReference type="Proteomes" id="UP001219585"/>
    </source>
</evidence>
<dbReference type="GO" id="GO:0006302">
    <property type="term" value="P:double-strand break repair"/>
    <property type="evidence" value="ECO:0007669"/>
    <property type="project" value="InterPro"/>
</dbReference>
<evidence type="ECO:0000256" key="2">
    <source>
        <dbReference type="ARBA" id="ARBA00011322"/>
    </source>
</evidence>
<dbReference type="PANTHER" id="PTHR32114">
    <property type="entry name" value="ABC TRANSPORTER ABCH.3"/>
    <property type="match status" value="1"/>
</dbReference>
<evidence type="ECO:0000256" key="3">
    <source>
        <dbReference type="ARBA" id="ARBA00013368"/>
    </source>
</evidence>
<dbReference type="KEGG" id="liu:OU989_18075"/>
<dbReference type="RefSeq" id="WP_274794335.1">
    <property type="nucleotide sequence ID" value="NZ_CP113527.1"/>
</dbReference>
<dbReference type="EMBL" id="CP113527">
    <property type="protein sequence ID" value="WDV06147.1"/>
    <property type="molecule type" value="Genomic_DNA"/>
</dbReference>
<accession>A0AAJ5UUA5</accession>
<dbReference type="InterPro" id="IPR038729">
    <property type="entry name" value="Rad50/SbcC_AAA"/>
</dbReference>
<dbReference type="PANTHER" id="PTHR32114:SF2">
    <property type="entry name" value="ABC TRANSPORTER ABCH.3"/>
    <property type="match status" value="1"/>
</dbReference>
<dbReference type="GO" id="GO:0016887">
    <property type="term" value="F:ATP hydrolysis activity"/>
    <property type="evidence" value="ECO:0007669"/>
    <property type="project" value="InterPro"/>
</dbReference>
<dbReference type="InterPro" id="IPR027417">
    <property type="entry name" value="P-loop_NTPase"/>
</dbReference>
<protein>
    <recommendedName>
        <fullName evidence="3">Nuclease SbcCD subunit C</fullName>
    </recommendedName>
</protein>
<evidence type="ECO:0000259" key="5">
    <source>
        <dbReference type="Pfam" id="PF13476"/>
    </source>
</evidence>
<keyword evidence="4" id="KW-0175">Coiled coil</keyword>
<evidence type="ECO:0000256" key="4">
    <source>
        <dbReference type="SAM" id="Coils"/>
    </source>
</evidence>
<dbReference type="Pfam" id="PF13476">
    <property type="entry name" value="AAA_23"/>
    <property type="match status" value="1"/>
</dbReference>
<dbReference type="Gene3D" id="3.40.50.300">
    <property type="entry name" value="P-loop containing nucleotide triphosphate hydrolases"/>
    <property type="match status" value="2"/>
</dbReference>
<evidence type="ECO:0000256" key="1">
    <source>
        <dbReference type="ARBA" id="ARBA00006930"/>
    </source>
</evidence>
<sequence>MSFFINRIYIKNFKLFNSLAQPLEINSKNLVVLDGPNGFGKTSIFDVIELIITGRLKRIKKADSRSKYNEVLLKNNNSEESLLKVEFVNELGEKQFTLAKKIEANYNTEKNLPDNFDIFETHILSSFEDDLSNETLIKSYNEIFQKFEIDLNNIFNLIHYIEQEDNKFLLSMNESERLVQLSSLFNTEEEQSEEKYYRDLRTTVNAKRTKLKGKIDTLKKEIQNLNLNIEKENGNIEYFRLLPHLDVLEPWDLENLNIKDNIKMEKYFIELEKIKMFLKNFDDYKSEKINKLITGYIEAPNLIKDFIIIASKNSKIEDLIKQYQSQVDVYNVIKDLEKTSFISKWKEIDFKKIIENKLSDVKLLSEESYKRITDKINELIKTEESSTQISSSLRELLNIRNNFVEKFKQNHSMHPEIIESHCPLCGSDWETFDNLIDVLEQKRDFLQSLLDDVSNEINKNLEELHSKEIINIISSSEEYFNIENISLISSDNYKQLILSQSNIERVKEFETWLSENNIELDTIIEKGDHYIGEEELDSKSQKLISRLKANYKQVINSELTLQDIEIYDSIFKRYFSNNSIAVNSCNEELINNKINYIKASYYNDVLNKKSELQTELDKTIIDKGNYDGLYIDLGILVNEYSSKTKMYWKKIMKDIEIVFYIYSGKILQNHQRGLGIFMKESESKIIRFITHPEKDHDVSNFMSSGQLSAITLSLTLALNKVYGNKGLSTLLIDDPLQTMDDINISSFLELLRNDFSDKQIILSTHEEHVTKYMLYKFSNYNLQTQSLNLRKKYYSENKH</sequence>
<comment type="subunit">
    <text evidence="2">Heterodimer of SbcC and SbcD.</text>
</comment>
<comment type="similarity">
    <text evidence="1">Belongs to the SMC family. SbcC subfamily.</text>
</comment>
<organism evidence="6 7">
    <name type="scientific">Lysinibacillus irui</name>
    <dbReference type="NCBI Taxonomy" id="2998077"/>
    <lineage>
        <taxon>Bacteria</taxon>
        <taxon>Bacillati</taxon>
        <taxon>Bacillota</taxon>
        <taxon>Bacilli</taxon>
        <taxon>Bacillales</taxon>
        <taxon>Bacillaceae</taxon>
        <taxon>Lysinibacillus</taxon>
    </lineage>
</organism>
<feature type="domain" description="Rad50/SbcC-type AAA" evidence="5">
    <location>
        <begin position="7"/>
        <end position="230"/>
    </location>
</feature>
<gene>
    <name evidence="6" type="ORF">OU989_18075</name>
</gene>
<dbReference type="SUPFAM" id="SSF52540">
    <property type="entry name" value="P-loop containing nucleoside triphosphate hydrolases"/>
    <property type="match status" value="1"/>
</dbReference>
<evidence type="ECO:0000313" key="6">
    <source>
        <dbReference type="EMBL" id="WDV06147.1"/>
    </source>
</evidence>
<feature type="coiled-coil region" evidence="4">
    <location>
        <begin position="208"/>
        <end position="235"/>
    </location>
</feature>
<name>A0AAJ5UUA5_9BACI</name>
<dbReference type="AlphaFoldDB" id="A0AAJ5UUA5"/>
<dbReference type="Proteomes" id="UP001219585">
    <property type="component" value="Chromosome"/>
</dbReference>
<reference evidence="6" key="1">
    <citation type="submission" date="2022-11" db="EMBL/GenBank/DDBJ databases">
        <title>Lysinibacillus irui.</title>
        <authorList>
            <person name="Akintayo S.O."/>
        </authorList>
    </citation>
    <scope>NUCLEOTIDE SEQUENCE</scope>
    <source>
        <strain evidence="6">IRB4-01</strain>
    </source>
</reference>